<reference evidence="2 3" key="1">
    <citation type="journal article" date="2020" name="Nat. Commun.">
        <title>Genome of Tripterygium wilfordii and identification of cytochrome P450 involved in triptolide biosynthesis.</title>
        <authorList>
            <person name="Tu L."/>
            <person name="Su P."/>
            <person name="Zhang Z."/>
            <person name="Gao L."/>
            <person name="Wang J."/>
            <person name="Hu T."/>
            <person name="Zhou J."/>
            <person name="Zhang Y."/>
            <person name="Zhao Y."/>
            <person name="Liu Y."/>
            <person name="Song Y."/>
            <person name="Tong Y."/>
            <person name="Lu Y."/>
            <person name="Yang J."/>
            <person name="Xu C."/>
            <person name="Jia M."/>
            <person name="Peters R.J."/>
            <person name="Huang L."/>
            <person name="Gao W."/>
        </authorList>
    </citation>
    <scope>NUCLEOTIDE SEQUENCE [LARGE SCALE GENOMIC DNA]</scope>
    <source>
        <strain evidence="3">cv. XIE 37</strain>
        <tissue evidence="2">Leaf</tissue>
    </source>
</reference>
<evidence type="ECO:0000313" key="3">
    <source>
        <dbReference type="Proteomes" id="UP000593562"/>
    </source>
</evidence>
<protein>
    <recommendedName>
        <fullName evidence="1">Dirigent protein</fullName>
    </recommendedName>
</protein>
<name>A0A7J7C0Z6_TRIWF</name>
<dbReference type="Proteomes" id="UP000593562">
    <property type="component" value="Unassembled WGS sequence"/>
</dbReference>
<keyword evidence="1" id="KW-0052">Apoplast</keyword>
<evidence type="ECO:0000313" key="2">
    <source>
        <dbReference type="EMBL" id="KAF5727830.1"/>
    </source>
</evidence>
<organism evidence="2 3">
    <name type="scientific">Tripterygium wilfordii</name>
    <name type="common">Thunder God vine</name>
    <dbReference type="NCBI Taxonomy" id="458696"/>
    <lineage>
        <taxon>Eukaryota</taxon>
        <taxon>Viridiplantae</taxon>
        <taxon>Streptophyta</taxon>
        <taxon>Embryophyta</taxon>
        <taxon>Tracheophyta</taxon>
        <taxon>Spermatophyta</taxon>
        <taxon>Magnoliopsida</taxon>
        <taxon>eudicotyledons</taxon>
        <taxon>Gunneridae</taxon>
        <taxon>Pentapetalae</taxon>
        <taxon>rosids</taxon>
        <taxon>fabids</taxon>
        <taxon>Celastrales</taxon>
        <taxon>Celastraceae</taxon>
        <taxon>Tripterygium</taxon>
    </lineage>
</organism>
<dbReference type="PROSITE" id="PS51257">
    <property type="entry name" value="PROKAR_LIPOPROTEIN"/>
    <property type="match status" value="1"/>
</dbReference>
<comment type="similarity">
    <text evidence="1">Belongs to the plant dirigent protein family.</text>
</comment>
<dbReference type="GO" id="GO:0048046">
    <property type="term" value="C:apoplast"/>
    <property type="evidence" value="ECO:0007669"/>
    <property type="project" value="UniProtKB-SubCell"/>
</dbReference>
<keyword evidence="3" id="KW-1185">Reference proteome</keyword>
<dbReference type="AlphaFoldDB" id="A0A7J7C0Z6"/>
<keyword evidence="1" id="KW-0732">Signal</keyword>
<comment type="function">
    <text evidence="1">Dirigent proteins impart stereoselectivity on the phenoxy radical-coupling reaction, yielding optically active lignans from two molecules of coniferyl alcohol in the biosynthesis of lignans, flavonolignans, and alkaloids and thus plays a central role in plant secondary metabolism.</text>
</comment>
<dbReference type="Pfam" id="PF03018">
    <property type="entry name" value="Dirigent"/>
    <property type="match status" value="1"/>
</dbReference>
<keyword evidence="1" id="KW-0964">Secreted</keyword>
<feature type="chain" id="PRO_5029940024" description="Dirigent protein" evidence="1">
    <location>
        <begin position="29"/>
        <end position="102"/>
    </location>
</feature>
<comment type="caution">
    <text evidence="2">The sequence shown here is derived from an EMBL/GenBank/DDBJ whole genome shotgun (WGS) entry which is preliminary data.</text>
</comment>
<sequence>MEGRAMMLLALALALALIACSNTSLADAKYYSKTRPYTPMKNKITNLHFYYHDTLSGPNPSSVLVAKPKNTTKPKIAPFGSLYAIDDPLTVGPDPASKSFRF</sequence>
<feature type="signal peptide" evidence="1">
    <location>
        <begin position="1"/>
        <end position="28"/>
    </location>
</feature>
<dbReference type="InterPro" id="IPR004265">
    <property type="entry name" value="Dirigent"/>
</dbReference>
<evidence type="ECO:0000256" key="1">
    <source>
        <dbReference type="RuleBase" id="RU363099"/>
    </source>
</evidence>
<comment type="subunit">
    <text evidence="1">Homodimer.</text>
</comment>
<dbReference type="EMBL" id="JAAARO010000022">
    <property type="protein sequence ID" value="KAF5727830.1"/>
    <property type="molecule type" value="Genomic_DNA"/>
</dbReference>
<dbReference type="InParanoid" id="A0A7J7C0Z6"/>
<accession>A0A7J7C0Z6</accession>
<comment type="subcellular location">
    <subcellularLocation>
        <location evidence="1">Secreted</location>
        <location evidence="1">Extracellular space</location>
        <location evidence="1">Apoplast</location>
    </subcellularLocation>
</comment>
<dbReference type="PANTHER" id="PTHR21495">
    <property type="entry name" value="NUCLEOPORIN-RELATED"/>
    <property type="match status" value="1"/>
</dbReference>
<gene>
    <name evidence="2" type="ORF">HS088_TW22G01527</name>
</gene>
<proteinExistence type="inferred from homology"/>